<feature type="region of interest" description="Disordered" evidence="1">
    <location>
        <begin position="136"/>
        <end position="156"/>
    </location>
</feature>
<dbReference type="EMBL" id="JBBWWQ010000019">
    <property type="protein sequence ID" value="KAK8919443.1"/>
    <property type="molecule type" value="Genomic_DNA"/>
</dbReference>
<dbReference type="Proteomes" id="UP001418222">
    <property type="component" value="Unassembled WGS sequence"/>
</dbReference>
<dbReference type="AlphaFoldDB" id="A0AAP0FWN4"/>
<feature type="compositionally biased region" description="Pro residues" evidence="1">
    <location>
        <begin position="216"/>
        <end position="228"/>
    </location>
</feature>
<organism evidence="2 3">
    <name type="scientific">Platanthera zijinensis</name>
    <dbReference type="NCBI Taxonomy" id="2320716"/>
    <lineage>
        <taxon>Eukaryota</taxon>
        <taxon>Viridiplantae</taxon>
        <taxon>Streptophyta</taxon>
        <taxon>Embryophyta</taxon>
        <taxon>Tracheophyta</taxon>
        <taxon>Spermatophyta</taxon>
        <taxon>Magnoliopsida</taxon>
        <taxon>Liliopsida</taxon>
        <taxon>Asparagales</taxon>
        <taxon>Orchidaceae</taxon>
        <taxon>Orchidoideae</taxon>
        <taxon>Orchideae</taxon>
        <taxon>Orchidinae</taxon>
        <taxon>Platanthera</taxon>
    </lineage>
</organism>
<feature type="region of interest" description="Disordered" evidence="1">
    <location>
        <begin position="216"/>
        <end position="261"/>
    </location>
</feature>
<evidence type="ECO:0000256" key="1">
    <source>
        <dbReference type="SAM" id="MobiDB-lite"/>
    </source>
</evidence>
<evidence type="ECO:0000313" key="2">
    <source>
        <dbReference type="EMBL" id="KAK8919443.1"/>
    </source>
</evidence>
<keyword evidence="3" id="KW-1185">Reference proteome</keyword>
<protein>
    <submittedName>
        <fullName evidence="2">Uncharacterized protein</fullName>
    </submittedName>
</protein>
<proteinExistence type="predicted"/>
<reference evidence="2 3" key="1">
    <citation type="journal article" date="2022" name="Nat. Plants">
        <title>Genomes of leafy and leafless Platanthera orchids illuminate the evolution of mycoheterotrophy.</title>
        <authorList>
            <person name="Li M.H."/>
            <person name="Liu K.W."/>
            <person name="Li Z."/>
            <person name="Lu H.C."/>
            <person name="Ye Q.L."/>
            <person name="Zhang D."/>
            <person name="Wang J.Y."/>
            <person name="Li Y.F."/>
            <person name="Zhong Z.M."/>
            <person name="Liu X."/>
            <person name="Yu X."/>
            <person name="Liu D.K."/>
            <person name="Tu X.D."/>
            <person name="Liu B."/>
            <person name="Hao Y."/>
            <person name="Liao X.Y."/>
            <person name="Jiang Y.T."/>
            <person name="Sun W.H."/>
            <person name="Chen J."/>
            <person name="Chen Y.Q."/>
            <person name="Ai Y."/>
            <person name="Zhai J.W."/>
            <person name="Wu S.S."/>
            <person name="Zhou Z."/>
            <person name="Hsiao Y.Y."/>
            <person name="Wu W.L."/>
            <person name="Chen Y.Y."/>
            <person name="Lin Y.F."/>
            <person name="Hsu J.L."/>
            <person name="Li C.Y."/>
            <person name="Wang Z.W."/>
            <person name="Zhao X."/>
            <person name="Zhong W.Y."/>
            <person name="Ma X.K."/>
            <person name="Ma L."/>
            <person name="Huang J."/>
            <person name="Chen G.Z."/>
            <person name="Huang M.Z."/>
            <person name="Huang L."/>
            <person name="Peng D.H."/>
            <person name="Luo Y.B."/>
            <person name="Zou S.Q."/>
            <person name="Chen S.P."/>
            <person name="Lan S."/>
            <person name="Tsai W.C."/>
            <person name="Van de Peer Y."/>
            <person name="Liu Z.J."/>
        </authorList>
    </citation>
    <scope>NUCLEOTIDE SEQUENCE [LARGE SCALE GENOMIC DNA]</scope>
    <source>
        <strain evidence="2">Lor287</strain>
    </source>
</reference>
<evidence type="ECO:0000313" key="3">
    <source>
        <dbReference type="Proteomes" id="UP001418222"/>
    </source>
</evidence>
<feature type="compositionally biased region" description="Pro residues" evidence="1">
    <location>
        <begin position="144"/>
        <end position="153"/>
    </location>
</feature>
<comment type="caution">
    <text evidence="2">The sequence shown here is derived from an EMBL/GenBank/DDBJ whole genome shotgun (WGS) entry which is preliminary data.</text>
</comment>
<accession>A0AAP0FWN4</accession>
<name>A0AAP0FWN4_9ASPA</name>
<gene>
    <name evidence="2" type="ORF">KSP39_PZI021193</name>
</gene>
<sequence>MNSSSIRHRRNSLLLPAATAVFFPGSLYPGRMFRIRRPQKIPLHRDYFLKLFLHLIQIIFEYQTRTRVFSEEPPDLAFGATPRAAYCAMLQDHPFEGAQSPRPPPSTIPTTAANILLTLFQCRLCLLEKKVSQPLALSTTSPTPTRPQPPPSPLSDLIRASKHQISLSQSPQASSQLLPPPLDIIRHLTPFYSSHNLPIAFTAVVRLPSTLTCHPAPSPHPLQPPLESPQPCSATRLLSTPSTTAPPTTESSPPIPLPLNPVTHLPQLQLVIP</sequence>
<feature type="compositionally biased region" description="Low complexity" evidence="1">
    <location>
        <begin position="229"/>
        <end position="252"/>
    </location>
</feature>